<sequence>MGPGCRTGRPSPGLTSDISCPIVSGEVHKLPTRRIQYTMEILSQTHVIRVLSIVLTLDFLSDQDGKERSISYIRYVRMGNSAVYRTFYTEYKKCRSIIEIIGSLTGGVGDTAPTAQNLEEKNLHQGTAEKSVKISSKKKQRSSRNVSIFLDFKDRQTDRMADLEASTIALTIISHSGCHIWLR</sequence>
<name>A0AAE1DIP5_9GAST</name>
<dbReference type="EMBL" id="JAWDGP010003665">
    <property type="protein sequence ID" value="KAK3771962.1"/>
    <property type="molecule type" value="Genomic_DNA"/>
</dbReference>
<protein>
    <submittedName>
        <fullName evidence="1">Uncharacterized protein</fullName>
    </submittedName>
</protein>
<gene>
    <name evidence="1" type="ORF">RRG08_011875</name>
</gene>
<evidence type="ECO:0000313" key="2">
    <source>
        <dbReference type="Proteomes" id="UP001283361"/>
    </source>
</evidence>
<accession>A0AAE1DIP5</accession>
<proteinExistence type="predicted"/>
<dbReference type="AlphaFoldDB" id="A0AAE1DIP5"/>
<organism evidence="1 2">
    <name type="scientific">Elysia crispata</name>
    <name type="common">lettuce slug</name>
    <dbReference type="NCBI Taxonomy" id="231223"/>
    <lineage>
        <taxon>Eukaryota</taxon>
        <taxon>Metazoa</taxon>
        <taxon>Spiralia</taxon>
        <taxon>Lophotrochozoa</taxon>
        <taxon>Mollusca</taxon>
        <taxon>Gastropoda</taxon>
        <taxon>Heterobranchia</taxon>
        <taxon>Euthyneura</taxon>
        <taxon>Panpulmonata</taxon>
        <taxon>Sacoglossa</taxon>
        <taxon>Placobranchoidea</taxon>
        <taxon>Plakobranchidae</taxon>
        <taxon>Elysia</taxon>
    </lineage>
</organism>
<dbReference type="Proteomes" id="UP001283361">
    <property type="component" value="Unassembled WGS sequence"/>
</dbReference>
<reference evidence="1" key="1">
    <citation type="journal article" date="2023" name="G3 (Bethesda)">
        <title>A reference genome for the long-term kleptoplast-retaining sea slug Elysia crispata morphotype clarki.</title>
        <authorList>
            <person name="Eastman K.E."/>
            <person name="Pendleton A.L."/>
            <person name="Shaikh M.A."/>
            <person name="Suttiyut T."/>
            <person name="Ogas R."/>
            <person name="Tomko P."/>
            <person name="Gavelis G."/>
            <person name="Widhalm J.R."/>
            <person name="Wisecaver J.H."/>
        </authorList>
    </citation>
    <scope>NUCLEOTIDE SEQUENCE</scope>
    <source>
        <strain evidence="1">ECLA1</strain>
    </source>
</reference>
<keyword evidence="2" id="KW-1185">Reference proteome</keyword>
<comment type="caution">
    <text evidence="1">The sequence shown here is derived from an EMBL/GenBank/DDBJ whole genome shotgun (WGS) entry which is preliminary data.</text>
</comment>
<evidence type="ECO:0000313" key="1">
    <source>
        <dbReference type="EMBL" id="KAK3771962.1"/>
    </source>
</evidence>